<reference evidence="5 6" key="1">
    <citation type="journal article" date="2014" name="Antonie Van Leeuwenhoek">
        <title>Fictibacillus enclensis sp. nov., isolated from marine sediment.</title>
        <authorList>
            <person name="Dastager S.G."/>
            <person name="Mawlankar R."/>
            <person name="Srinivasan K."/>
            <person name="Tang S.K."/>
            <person name="Lee J.C."/>
            <person name="Ramana V.V."/>
            <person name="Shouche Y.S."/>
        </authorList>
    </citation>
    <scope>NUCLEOTIDE SEQUENCE [LARGE SCALE GENOMIC DNA]</scope>
    <source>
        <strain evidence="5 6">NIO-1003</strain>
    </source>
</reference>
<dbReference type="InterPro" id="IPR010982">
    <property type="entry name" value="Lambda_DNA-bd_dom_sf"/>
</dbReference>
<evidence type="ECO:0000256" key="2">
    <source>
        <dbReference type="ARBA" id="ARBA00023125"/>
    </source>
</evidence>
<dbReference type="RefSeq" id="WP_061974047.1">
    <property type="nucleotide sequence ID" value="NZ_FMAV01000003.1"/>
</dbReference>
<dbReference type="InterPro" id="IPR046335">
    <property type="entry name" value="LacI/GalR-like_sensor"/>
</dbReference>
<dbReference type="GO" id="GO:0000976">
    <property type="term" value="F:transcription cis-regulatory region binding"/>
    <property type="evidence" value="ECO:0007669"/>
    <property type="project" value="TreeGrafter"/>
</dbReference>
<dbReference type="SMART" id="SM00354">
    <property type="entry name" value="HTH_LACI"/>
    <property type="match status" value="1"/>
</dbReference>
<keyword evidence="3" id="KW-0804">Transcription</keyword>
<dbReference type="PANTHER" id="PTHR30146">
    <property type="entry name" value="LACI-RELATED TRANSCRIPTIONAL REPRESSOR"/>
    <property type="match status" value="1"/>
</dbReference>
<comment type="caution">
    <text evidence="5">The sequence shown here is derived from an EMBL/GenBank/DDBJ whole genome shotgun (WGS) entry which is preliminary data.</text>
</comment>
<dbReference type="PANTHER" id="PTHR30146:SF149">
    <property type="entry name" value="HTH-TYPE TRANSCRIPTIONAL REGULATOR EBGR"/>
    <property type="match status" value="1"/>
</dbReference>
<dbReference type="InterPro" id="IPR028082">
    <property type="entry name" value="Peripla_BP_I"/>
</dbReference>
<protein>
    <recommendedName>
        <fullName evidence="4">HTH lacI-type domain-containing protein</fullName>
    </recommendedName>
</protein>
<keyword evidence="6" id="KW-1185">Reference proteome</keyword>
<dbReference type="PRINTS" id="PR00036">
    <property type="entry name" value="HTHLACI"/>
</dbReference>
<dbReference type="AlphaFoldDB" id="A0A0V8J560"/>
<keyword evidence="1" id="KW-0805">Transcription regulation</keyword>
<proteinExistence type="predicted"/>
<evidence type="ECO:0000313" key="6">
    <source>
        <dbReference type="Proteomes" id="UP000054099"/>
    </source>
</evidence>
<dbReference type="Proteomes" id="UP000054099">
    <property type="component" value="Unassembled WGS sequence"/>
</dbReference>
<gene>
    <name evidence="5" type="ORF">AS030_17645</name>
</gene>
<sequence length="348" mass="38682">MTTIRDIARHAKVSTATVSRILNNDSSLSVSEETKKRVLEATKELKYKPLRKKAPKVEMKRTDCQIGVLILNDETVDTYFQSIRLGIERTCREFDLNIASVMAVGKSDISSESFSDFDGLIVIGDIDISDLKTIYHQNNNIVVVDYLPVEKDVDAVISDFENATDEILNYLFSLGHSNIAFIGGKGMVYGLSSKNNREKKDARHAAFNKIMKEKGLYNSKFIKTDEWGTANGYALMKELLEEEHLPTAVVVGSDPMALGVYRALHEAGLKIPEDISIVSYDDIEAAAFLTPPLSTVKVYTDEMGKTAVKILYDKLNGRNVPLKVTLPTELVIRESSGPVNNALLREVN</sequence>
<dbReference type="CDD" id="cd01544">
    <property type="entry name" value="PBP1_GalR"/>
    <property type="match status" value="1"/>
</dbReference>
<evidence type="ECO:0000256" key="1">
    <source>
        <dbReference type="ARBA" id="ARBA00023015"/>
    </source>
</evidence>
<evidence type="ECO:0000313" key="5">
    <source>
        <dbReference type="EMBL" id="KSU82093.1"/>
    </source>
</evidence>
<dbReference type="Pfam" id="PF00356">
    <property type="entry name" value="LacI"/>
    <property type="match status" value="1"/>
</dbReference>
<dbReference type="PROSITE" id="PS50932">
    <property type="entry name" value="HTH_LACI_2"/>
    <property type="match status" value="1"/>
</dbReference>
<evidence type="ECO:0000256" key="3">
    <source>
        <dbReference type="ARBA" id="ARBA00023163"/>
    </source>
</evidence>
<dbReference type="Gene3D" id="3.40.50.2300">
    <property type="match status" value="2"/>
</dbReference>
<dbReference type="PROSITE" id="PS00356">
    <property type="entry name" value="HTH_LACI_1"/>
    <property type="match status" value="1"/>
</dbReference>
<accession>A0A0V8J560</accession>
<name>A0A0V8J560_9BACL</name>
<dbReference type="SUPFAM" id="SSF47413">
    <property type="entry name" value="lambda repressor-like DNA-binding domains"/>
    <property type="match status" value="1"/>
</dbReference>
<dbReference type="SUPFAM" id="SSF53822">
    <property type="entry name" value="Periplasmic binding protein-like I"/>
    <property type="match status" value="1"/>
</dbReference>
<dbReference type="GO" id="GO:0003700">
    <property type="term" value="F:DNA-binding transcription factor activity"/>
    <property type="evidence" value="ECO:0007669"/>
    <property type="project" value="TreeGrafter"/>
</dbReference>
<dbReference type="Gene3D" id="1.10.260.40">
    <property type="entry name" value="lambda repressor-like DNA-binding domains"/>
    <property type="match status" value="1"/>
</dbReference>
<organism evidence="5 6">
    <name type="scientific">Fictibacillus enclensis</name>
    <dbReference type="NCBI Taxonomy" id="1017270"/>
    <lineage>
        <taxon>Bacteria</taxon>
        <taxon>Bacillati</taxon>
        <taxon>Bacillota</taxon>
        <taxon>Bacilli</taxon>
        <taxon>Bacillales</taxon>
        <taxon>Fictibacillaceae</taxon>
        <taxon>Fictibacillus</taxon>
    </lineage>
</organism>
<feature type="domain" description="HTH lacI-type" evidence="4">
    <location>
        <begin position="2"/>
        <end position="52"/>
    </location>
</feature>
<keyword evidence="2" id="KW-0238">DNA-binding</keyword>
<dbReference type="CDD" id="cd01392">
    <property type="entry name" value="HTH_LacI"/>
    <property type="match status" value="1"/>
</dbReference>
<evidence type="ECO:0000259" key="4">
    <source>
        <dbReference type="PROSITE" id="PS50932"/>
    </source>
</evidence>
<dbReference type="EMBL" id="LNQN01000005">
    <property type="protein sequence ID" value="KSU82093.1"/>
    <property type="molecule type" value="Genomic_DNA"/>
</dbReference>
<dbReference type="InterPro" id="IPR000843">
    <property type="entry name" value="HTH_LacI"/>
</dbReference>
<dbReference type="Pfam" id="PF13377">
    <property type="entry name" value="Peripla_BP_3"/>
    <property type="match status" value="1"/>
</dbReference>